<gene>
    <name evidence="1" type="ORF">GQ588_12340</name>
</gene>
<protein>
    <submittedName>
        <fullName evidence="1">Pentapeptide repeat-containing protein</fullName>
    </submittedName>
</protein>
<sequence length="289" mass="32433">MSGIREPIDIFTEQRCSLRADCENCFGLCCTALYFSASEGFPNDKEAGQPCRNLQEDFRCSIYQDLQGRGLKGCMAFDCFGAGPKVSKLSYGGRDWRRSPEFREQMFEVFLVIRQLQEMLWYLTEAETLQPAHSVHEALRTLREETERLTLLSPGELLKMDVPLYRTGVNTLLLQTSELVRVSVCQERNIQAGIRKTFKRRSSLIAADLRKTDLRGANLRGACLIAADLSGTDLGGADLIGADLRDADLSGTDLSQSIFLTQAQLNTAKGDKRTKLPPSLFYPRQWSLD</sequence>
<proteinExistence type="predicted"/>
<dbReference type="AlphaFoldDB" id="A0A857DKP1"/>
<dbReference type="InterPro" id="IPR001646">
    <property type="entry name" value="5peptide_repeat"/>
</dbReference>
<organism evidence="1 2">
    <name type="scientific">Dehalobacter restrictus</name>
    <dbReference type="NCBI Taxonomy" id="55583"/>
    <lineage>
        <taxon>Bacteria</taxon>
        <taxon>Bacillati</taxon>
        <taxon>Bacillota</taxon>
        <taxon>Clostridia</taxon>
        <taxon>Eubacteriales</taxon>
        <taxon>Desulfitobacteriaceae</taxon>
        <taxon>Dehalobacter</taxon>
    </lineage>
</organism>
<evidence type="ECO:0000313" key="2">
    <source>
        <dbReference type="Proteomes" id="UP000430508"/>
    </source>
</evidence>
<dbReference type="PANTHER" id="PTHR14136:SF17">
    <property type="entry name" value="BTB_POZ DOMAIN-CONTAINING PROTEIN KCTD9"/>
    <property type="match status" value="1"/>
</dbReference>
<dbReference type="Pfam" id="PF00805">
    <property type="entry name" value="Pentapeptide"/>
    <property type="match status" value="2"/>
</dbReference>
<dbReference type="EMBL" id="CP046996">
    <property type="protein sequence ID" value="QHA01373.1"/>
    <property type="molecule type" value="Genomic_DNA"/>
</dbReference>
<evidence type="ECO:0000313" key="1">
    <source>
        <dbReference type="EMBL" id="QHA01373.1"/>
    </source>
</evidence>
<accession>A0A857DKP1</accession>
<reference evidence="1 2" key="1">
    <citation type="submission" date="2019-12" db="EMBL/GenBank/DDBJ databases">
        <title>Sequence classification of anaerobic respiratory reductive dehalogenases: First we see many, then we see few.</title>
        <authorList>
            <person name="Molenda O."/>
            <person name="Puentes Jacome L.A."/>
            <person name="Cao X."/>
            <person name="Nesbo C.L."/>
            <person name="Tang S."/>
            <person name="Morson N."/>
            <person name="Patron J."/>
            <person name="Lomheim L."/>
            <person name="Wishart D.S."/>
            <person name="Edwards E.A."/>
        </authorList>
    </citation>
    <scope>NUCLEOTIDE SEQUENCE [LARGE SCALE GENOMIC DNA]</scope>
    <source>
        <strain evidence="1 2">12DCA</strain>
    </source>
</reference>
<dbReference type="SUPFAM" id="SSF141571">
    <property type="entry name" value="Pentapeptide repeat-like"/>
    <property type="match status" value="1"/>
</dbReference>
<dbReference type="PANTHER" id="PTHR14136">
    <property type="entry name" value="BTB_POZ DOMAIN-CONTAINING PROTEIN KCTD9"/>
    <property type="match status" value="1"/>
</dbReference>
<dbReference type="InterPro" id="IPR051082">
    <property type="entry name" value="Pentapeptide-BTB/POZ_domain"/>
</dbReference>
<name>A0A857DKP1_9FIRM</name>
<dbReference type="RefSeq" id="WP_158208496.1">
    <property type="nucleotide sequence ID" value="NZ_CP046996.1"/>
</dbReference>
<dbReference type="Gene3D" id="2.160.20.80">
    <property type="entry name" value="E3 ubiquitin-protein ligase SopA"/>
    <property type="match status" value="1"/>
</dbReference>
<dbReference type="Proteomes" id="UP000430508">
    <property type="component" value="Chromosome"/>
</dbReference>